<name>A0A1X7BPI3_9RHOB</name>
<reference evidence="1 2" key="1">
    <citation type="submission" date="2017-03" db="EMBL/GenBank/DDBJ databases">
        <authorList>
            <person name="Afonso C.L."/>
            <person name="Miller P.J."/>
            <person name="Scott M.A."/>
            <person name="Spackman E."/>
            <person name="Goraichik I."/>
            <person name="Dimitrov K.M."/>
            <person name="Suarez D.L."/>
            <person name="Swayne D.E."/>
        </authorList>
    </citation>
    <scope>NUCLEOTIDE SEQUENCE [LARGE SCALE GENOMIC DNA]</scope>
    <source>
        <strain evidence="1 2">CECT 7745</strain>
    </source>
</reference>
<keyword evidence="1" id="KW-0378">Hydrolase</keyword>
<sequence>MSRFFWVRHGPTHANAMVGWSDIPADLSDQARIARLMAHLPGDALVVSSDLVRATATADAITGARERLPHDADLREIHFGDWEMQAFDTIPDQENLRSFWDQPGDVRPPNGESWHEVSARVDRAVARLLARYPGRDLIAVAHFGAILTQVQQALQVDAYEAFSHRIDNLSVTDLHWDGIRWHAGAINHIP</sequence>
<keyword evidence="2" id="KW-1185">Reference proteome</keyword>
<dbReference type="PANTHER" id="PTHR48100:SF1">
    <property type="entry name" value="HISTIDINE PHOSPHATASE FAMILY PROTEIN-RELATED"/>
    <property type="match status" value="1"/>
</dbReference>
<dbReference type="GO" id="GO:0043755">
    <property type="term" value="F:alpha-ribazole phosphatase activity"/>
    <property type="evidence" value="ECO:0007669"/>
    <property type="project" value="UniProtKB-EC"/>
</dbReference>
<evidence type="ECO:0000313" key="1">
    <source>
        <dbReference type="EMBL" id="SMC11450.1"/>
    </source>
</evidence>
<protein>
    <submittedName>
        <fullName evidence="1">Alpha-ribazole phosphatase</fullName>
        <ecNumber evidence="1">3.1.3.73</ecNumber>
    </submittedName>
</protein>
<dbReference type="SUPFAM" id="SSF53254">
    <property type="entry name" value="Phosphoglycerate mutase-like"/>
    <property type="match status" value="1"/>
</dbReference>
<gene>
    <name evidence="1" type="primary">cobC</name>
    <name evidence="1" type="ORF">ROA7745_01263</name>
</gene>
<proteinExistence type="predicted"/>
<dbReference type="AlphaFoldDB" id="A0A1X7BPI3"/>
<evidence type="ECO:0000313" key="2">
    <source>
        <dbReference type="Proteomes" id="UP000193224"/>
    </source>
</evidence>
<dbReference type="Proteomes" id="UP000193224">
    <property type="component" value="Unassembled WGS sequence"/>
</dbReference>
<dbReference type="RefSeq" id="WP_085799396.1">
    <property type="nucleotide sequence ID" value="NZ_FWXB01000003.1"/>
</dbReference>
<dbReference type="InterPro" id="IPR013078">
    <property type="entry name" value="His_Pase_superF_clade-1"/>
</dbReference>
<dbReference type="EC" id="3.1.3.73" evidence="1"/>
<dbReference type="InterPro" id="IPR050275">
    <property type="entry name" value="PGM_Phosphatase"/>
</dbReference>
<dbReference type="SMART" id="SM00855">
    <property type="entry name" value="PGAM"/>
    <property type="match status" value="1"/>
</dbReference>
<accession>A0A1X7BPI3</accession>
<dbReference type="Pfam" id="PF00300">
    <property type="entry name" value="His_Phos_1"/>
    <property type="match status" value="1"/>
</dbReference>
<dbReference type="OrthoDB" id="8347407at2"/>
<dbReference type="GO" id="GO:0005737">
    <property type="term" value="C:cytoplasm"/>
    <property type="evidence" value="ECO:0007669"/>
    <property type="project" value="TreeGrafter"/>
</dbReference>
<dbReference type="Gene3D" id="3.40.50.1240">
    <property type="entry name" value="Phosphoglycerate mutase-like"/>
    <property type="match status" value="1"/>
</dbReference>
<dbReference type="EMBL" id="FWXB01000003">
    <property type="protein sequence ID" value="SMC11450.1"/>
    <property type="molecule type" value="Genomic_DNA"/>
</dbReference>
<dbReference type="InterPro" id="IPR029033">
    <property type="entry name" value="His_PPase_superfam"/>
</dbReference>
<organism evidence="1 2">
    <name type="scientific">Roseovarius aestuarii</name>
    <dbReference type="NCBI Taxonomy" id="475083"/>
    <lineage>
        <taxon>Bacteria</taxon>
        <taxon>Pseudomonadati</taxon>
        <taxon>Pseudomonadota</taxon>
        <taxon>Alphaproteobacteria</taxon>
        <taxon>Rhodobacterales</taxon>
        <taxon>Roseobacteraceae</taxon>
        <taxon>Roseovarius</taxon>
    </lineage>
</organism>
<dbReference type="PANTHER" id="PTHR48100">
    <property type="entry name" value="BROAD-SPECIFICITY PHOSPHATASE YOR283W-RELATED"/>
    <property type="match status" value="1"/>
</dbReference>